<accession>A0A3S5CI33</accession>
<evidence type="ECO:0000313" key="4">
    <source>
        <dbReference type="Proteomes" id="UP000784294"/>
    </source>
</evidence>
<keyword evidence="2" id="KW-0472">Membrane</keyword>
<name>A0A3S5CI33_9PLAT</name>
<dbReference type="AlphaFoldDB" id="A0A3S5CI33"/>
<sequence>MFTLVSYTVLVSAKDNGIPARLEARARLYLEVADSPARSRSVNDLPRDEPDPANGPHDPEFGPLNAAAAGNAGAEDLVDAPDQQFHRQATPQTFRPPRNRVWQLLGAGLSCLFVLLGLVSVGLLVFRCRKSRSAPLATGLAAAGAAKTLPWQRGWPALRNAAWWSPSNLVASTTVDMSSSSGCIVNPAGAATVATATELAGDALPSGVADSVRGLSSFRKEGQFGLIAQPHSVAACSGACSNSEPFFETTDKFGPIDTNHTTLFSNCPPTMPHFGRSSPMLQAGSSGGRMPSSGRTFQLDLFQHSQNHQPYHHHHHQLRRMQCVDHQSAESEKCDLVSRKFGRYEIERVVAFVLVAVYKWFDILFVDCCVVKSTRHNAPCPSVGS</sequence>
<gene>
    <name evidence="3" type="ORF">PXEA_LOCUS3530</name>
</gene>
<dbReference type="EMBL" id="CAAALY010008013">
    <property type="protein sequence ID" value="VEL10090.1"/>
    <property type="molecule type" value="Genomic_DNA"/>
</dbReference>
<keyword evidence="2" id="KW-1133">Transmembrane helix</keyword>
<keyword evidence="2" id="KW-0812">Transmembrane</keyword>
<comment type="caution">
    <text evidence="3">The sequence shown here is derived from an EMBL/GenBank/DDBJ whole genome shotgun (WGS) entry which is preliminary data.</text>
</comment>
<evidence type="ECO:0000256" key="2">
    <source>
        <dbReference type="SAM" id="Phobius"/>
    </source>
</evidence>
<protein>
    <submittedName>
        <fullName evidence="3">Uncharacterized protein</fullName>
    </submittedName>
</protein>
<organism evidence="3 4">
    <name type="scientific">Protopolystoma xenopodis</name>
    <dbReference type="NCBI Taxonomy" id="117903"/>
    <lineage>
        <taxon>Eukaryota</taxon>
        <taxon>Metazoa</taxon>
        <taxon>Spiralia</taxon>
        <taxon>Lophotrochozoa</taxon>
        <taxon>Platyhelminthes</taxon>
        <taxon>Monogenea</taxon>
        <taxon>Polyopisthocotylea</taxon>
        <taxon>Polystomatidea</taxon>
        <taxon>Polystomatidae</taxon>
        <taxon>Protopolystoma</taxon>
    </lineage>
</organism>
<evidence type="ECO:0000256" key="1">
    <source>
        <dbReference type="SAM" id="MobiDB-lite"/>
    </source>
</evidence>
<feature type="transmembrane region" description="Helical" evidence="2">
    <location>
        <begin position="101"/>
        <end position="126"/>
    </location>
</feature>
<keyword evidence="4" id="KW-1185">Reference proteome</keyword>
<evidence type="ECO:0000313" key="3">
    <source>
        <dbReference type="EMBL" id="VEL10090.1"/>
    </source>
</evidence>
<proteinExistence type="predicted"/>
<reference evidence="3" key="1">
    <citation type="submission" date="2018-11" db="EMBL/GenBank/DDBJ databases">
        <authorList>
            <consortium name="Pathogen Informatics"/>
        </authorList>
    </citation>
    <scope>NUCLEOTIDE SEQUENCE</scope>
</reference>
<dbReference type="Proteomes" id="UP000784294">
    <property type="component" value="Unassembled WGS sequence"/>
</dbReference>
<feature type="region of interest" description="Disordered" evidence="1">
    <location>
        <begin position="39"/>
        <end position="66"/>
    </location>
</feature>